<name>A0A2N5N2W8_9BACL</name>
<evidence type="ECO:0000313" key="2">
    <source>
        <dbReference type="Proteomes" id="UP000234789"/>
    </source>
</evidence>
<sequence length="42" mass="4266">MPDAAPTGQALDVGGGETAPSILGATLFRRSSDPLPLDLPLF</sequence>
<dbReference type="Proteomes" id="UP000234789">
    <property type="component" value="Unassembled WGS sequence"/>
</dbReference>
<evidence type="ECO:0000313" key="1">
    <source>
        <dbReference type="EMBL" id="PLT44669.1"/>
    </source>
</evidence>
<gene>
    <name evidence="1" type="ORF">B8V81_3100</name>
</gene>
<dbReference type="AlphaFoldDB" id="A0A2N5N2W8"/>
<keyword evidence="2" id="KW-1185">Reference proteome</keyword>
<comment type="caution">
    <text evidence="1">The sequence shown here is derived from an EMBL/GenBank/DDBJ whole genome shotgun (WGS) entry which is preliminary data.</text>
</comment>
<dbReference type="EMBL" id="NFEZ01000004">
    <property type="protein sequence ID" value="PLT44669.1"/>
    <property type="molecule type" value="Genomic_DNA"/>
</dbReference>
<proteinExistence type="predicted"/>
<protein>
    <submittedName>
        <fullName evidence="1">Uncharacterized protein</fullName>
    </submittedName>
</protein>
<reference evidence="1 2" key="1">
    <citation type="submission" date="2017-05" db="EMBL/GenBank/DDBJ databases">
        <title>Functional genome analysis of Paenibacillus pasadenensis strain R16: insights on endophytic life style and antifungal activity.</title>
        <authorList>
            <person name="Passera A."/>
            <person name="Marcolungo L."/>
            <person name="Casati P."/>
            <person name="Brasca M."/>
            <person name="Quaglino F."/>
            <person name="Delledonne M."/>
        </authorList>
    </citation>
    <scope>NUCLEOTIDE SEQUENCE [LARGE SCALE GENOMIC DNA]</scope>
    <source>
        <strain evidence="1 2">R16</strain>
    </source>
</reference>
<accession>A0A2N5N2W8</accession>
<organism evidence="1 2">
    <name type="scientific">Paenibacillus pasadenensis</name>
    <dbReference type="NCBI Taxonomy" id="217090"/>
    <lineage>
        <taxon>Bacteria</taxon>
        <taxon>Bacillati</taxon>
        <taxon>Bacillota</taxon>
        <taxon>Bacilli</taxon>
        <taxon>Bacillales</taxon>
        <taxon>Paenibacillaceae</taxon>
        <taxon>Paenibacillus</taxon>
    </lineage>
</organism>